<protein>
    <submittedName>
        <fullName evidence="1">Uncharacterized protein</fullName>
    </submittedName>
</protein>
<organism evidence="1 2">
    <name type="scientific">Gigaspora rosea</name>
    <dbReference type="NCBI Taxonomy" id="44941"/>
    <lineage>
        <taxon>Eukaryota</taxon>
        <taxon>Fungi</taxon>
        <taxon>Fungi incertae sedis</taxon>
        <taxon>Mucoromycota</taxon>
        <taxon>Glomeromycotina</taxon>
        <taxon>Glomeromycetes</taxon>
        <taxon>Diversisporales</taxon>
        <taxon>Gigasporaceae</taxon>
        <taxon>Gigaspora</taxon>
    </lineage>
</organism>
<sequence length="242" mass="28003">MTSPSFRISNNGDILLPFGQAVEHYLNSLPISYNIHYKVQSRKRVNKAVKQGLVVVERVEGSVDYLDQHNFTNPFDMHKCSVRIFTEVMLSEVESEFPMHMTIKGNHVPQNIIREATALSRINLSREVRDLAITSHRADKRITKEIKMKLLAPHNGSSQSELEHLYHNQNSICDNIKLHQLIERDNLRAKKNVGPWRIVHELVTSILRDNGAILYYQQPDISVPEDSPEHYYQLILSDNLWL</sequence>
<dbReference type="STRING" id="44941.A0A397UW82"/>
<accession>A0A397UW82</accession>
<evidence type="ECO:0000313" key="1">
    <source>
        <dbReference type="EMBL" id="RIB13427.1"/>
    </source>
</evidence>
<keyword evidence="2" id="KW-1185">Reference proteome</keyword>
<dbReference type="OrthoDB" id="2424037at2759"/>
<dbReference type="AlphaFoldDB" id="A0A397UW82"/>
<dbReference type="Proteomes" id="UP000266673">
    <property type="component" value="Unassembled WGS sequence"/>
</dbReference>
<name>A0A397UW82_9GLOM</name>
<evidence type="ECO:0000313" key="2">
    <source>
        <dbReference type="Proteomes" id="UP000266673"/>
    </source>
</evidence>
<gene>
    <name evidence="1" type="ORF">C2G38_2325832</name>
</gene>
<proteinExistence type="predicted"/>
<reference evidence="1 2" key="1">
    <citation type="submission" date="2018-06" db="EMBL/GenBank/DDBJ databases">
        <title>Comparative genomics reveals the genomic features of Rhizophagus irregularis, R. cerebriforme, R. diaphanum and Gigaspora rosea, and their symbiotic lifestyle signature.</title>
        <authorList>
            <person name="Morin E."/>
            <person name="San Clemente H."/>
            <person name="Chen E.C.H."/>
            <person name="De La Providencia I."/>
            <person name="Hainaut M."/>
            <person name="Kuo A."/>
            <person name="Kohler A."/>
            <person name="Murat C."/>
            <person name="Tang N."/>
            <person name="Roy S."/>
            <person name="Loubradou J."/>
            <person name="Henrissat B."/>
            <person name="Grigoriev I.V."/>
            <person name="Corradi N."/>
            <person name="Roux C."/>
            <person name="Martin F.M."/>
        </authorList>
    </citation>
    <scope>NUCLEOTIDE SEQUENCE [LARGE SCALE GENOMIC DNA]</scope>
    <source>
        <strain evidence="1 2">DAOM 194757</strain>
    </source>
</reference>
<comment type="caution">
    <text evidence="1">The sequence shown here is derived from an EMBL/GenBank/DDBJ whole genome shotgun (WGS) entry which is preliminary data.</text>
</comment>
<dbReference type="EMBL" id="QKWP01000924">
    <property type="protein sequence ID" value="RIB13427.1"/>
    <property type="molecule type" value="Genomic_DNA"/>
</dbReference>